<dbReference type="PANTHER" id="PTHR23112">
    <property type="entry name" value="G PROTEIN-COUPLED RECEPTOR 157-RELATED"/>
    <property type="match status" value="1"/>
</dbReference>
<dbReference type="EMBL" id="LAEV01001540">
    <property type="protein sequence ID" value="KKA27875.1"/>
    <property type="molecule type" value="Genomic_DNA"/>
</dbReference>
<evidence type="ECO:0000313" key="9">
    <source>
        <dbReference type="Proteomes" id="UP000033483"/>
    </source>
</evidence>
<comment type="subcellular location">
    <subcellularLocation>
        <location evidence="1">Membrane</location>
        <topology evidence="1">Multi-pass membrane protein</topology>
    </subcellularLocation>
</comment>
<evidence type="ECO:0000256" key="2">
    <source>
        <dbReference type="ARBA" id="ARBA00022692"/>
    </source>
</evidence>
<keyword evidence="9" id="KW-1185">Reference proteome</keyword>
<dbReference type="GO" id="GO:0004930">
    <property type="term" value="F:G protein-coupled receptor activity"/>
    <property type="evidence" value="ECO:0007669"/>
    <property type="project" value="TreeGrafter"/>
</dbReference>
<feature type="transmembrane region" description="Helical" evidence="6">
    <location>
        <begin position="353"/>
        <end position="372"/>
    </location>
</feature>
<dbReference type="Proteomes" id="UP000033483">
    <property type="component" value="Unassembled WGS sequence"/>
</dbReference>
<feature type="transmembrane region" description="Helical" evidence="6">
    <location>
        <begin position="127"/>
        <end position="145"/>
    </location>
</feature>
<name>A0A0F4ZCB1_9PEZI</name>
<feature type="compositionally biased region" description="Low complexity" evidence="5">
    <location>
        <begin position="276"/>
        <end position="295"/>
    </location>
</feature>
<dbReference type="PROSITE" id="PS50261">
    <property type="entry name" value="G_PROTEIN_RECEP_F2_4"/>
    <property type="match status" value="1"/>
</dbReference>
<dbReference type="GO" id="GO:0007166">
    <property type="term" value="P:cell surface receptor signaling pathway"/>
    <property type="evidence" value="ECO:0007669"/>
    <property type="project" value="InterPro"/>
</dbReference>
<feature type="transmembrane region" description="Helical" evidence="6">
    <location>
        <begin position="392"/>
        <end position="414"/>
    </location>
</feature>
<dbReference type="AlphaFoldDB" id="A0A0F4ZCB1"/>
<dbReference type="GO" id="GO:0005886">
    <property type="term" value="C:plasma membrane"/>
    <property type="evidence" value="ECO:0007669"/>
    <property type="project" value="TreeGrafter"/>
</dbReference>
<feature type="region of interest" description="Disordered" evidence="5">
    <location>
        <begin position="260"/>
        <end position="304"/>
    </location>
</feature>
<dbReference type="GO" id="GO:0007189">
    <property type="term" value="P:adenylate cyclase-activating G protein-coupled receptor signaling pathway"/>
    <property type="evidence" value="ECO:0007669"/>
    <property type="project" value="TreeGrafter"/>
</dbReference>
<evidence type="ECO:0000259" key="7">
    <source>
        <dbReference type="PROSITE" id="PS50261"/>
    </source>
</evidence>
<dbReference type="Gene3D" id="1.20.1070.10">
    <property type="entry name" value="Rhodopsin 7-helix transmembrane proteins"/>
    <property type="match status" value="2"/>
</dbReference>
<evidence type="ECO:0000256" key="4">
    <source>
        <dbReference type="ARBA" id="ARBA00023136"/>
    </source>
</evidence>
<evidence type="ECO:0000256" key="6">
    <source>
        <dbReference type="SAM" id="Phobius"/>
    </source>
</evidence>
<sequence length="480" mass="54229">MAYIAPHTMSESQLESLVIIERVCSSLSLAGCLMTIVTFASSEKFRKPINRLVLYATFGNMATNVATLMSRTYTENPNSGQCQFQGFLIQMFMPADAYWTLAMAVNVHLTFYHHFDTHKLRRMELPYIIICYGVPFIPALVLLLLRKQDGTRPYGNATLWCWITPDWGIYRIVTFYVPVWTASILTIAIYCRAGKKIFKIRKQLRHFHSSNPETDPGTTTIKTTEVTMMSESRTILDLPARVQLQEYRIAPPTEYSVSVSATPASPLAESSTAAHPVQTTPEPAPPVATSSTPPSGHRHHLHMPHLPHHMHLPYLPHISQLTHIMPIESHAQPRARRQSAAERRQSHAINRAAWSYTKCAMLFFSTMLITWIPSSANRIYSYTHDERSSAVLQYMSAFVLPLQGFWNFAVYAVFSWDAFKDMGRAALDRILVRSRRKHGPGTSALTTVTCSSAFPLRKHSDCTNLTEPDDDNAVEPLSRV</sequence>
<feature type="transmembrane region" description="Helical" evidence="6">
    <location>
        <begin position="19"/>
        <end position="40"/>
    </location>
</feature>
<dbReference type="SUPFAM" id="SSF81321">
    <property type="entry name" value="Family A G protein-coupled receptor-like"/>
    <property type="match status" value="1"/>
</dbReference>
<feature type="transmembrane region" description="Helical" evidence="6">
    <location>
        <begin position="97"/>
        <end position="115"/>
    </location>
</feature>
<comment type="caution">
    <text evidence="8">The sequence shown here is derived from an EMBL/GenBank/DDBJ whole genome shotgun (WGS) entry which is preliminary data.</text>
</comment>
<evidence type="ECO:0000256" key="1">
    <source>
        <dbReference type="ARBA" id="ARBA00004141"/>
    </source>
</evidence>
<gene>
    <name evidence="8" type="ORF">TD95_004127</name>
</gene>
<organism evidence="8 9">
    <name type="scientific">Thielaviopsis punctulata</name>
    <dbReference type="NCBI Taxonomy" id="72032"/>
    <lineage>
        <taxon>Eukaryota</taxon>
        <taxon>Fungi</taxon>
        <taxon>Dikarya</taxon>
        <taxon>Ascomycota</taxon>
        <taxon>Pezizomycotina</taxon>
        <taxon>Sordariomycetes</taxon>
        <taxon>Hypocreomycetidae</taxon>
        <taxon>Microascales</taxon>
        <taxon>Ceratocystidaceae</taxon>
        <taxon>Thielaviopsis</taxon>
    </lineage>
</organism>
<reference evidence="8 9" key="1">
    <citation type="submission" date="2015-03" db="EMBL/GenBank/DDBJ databases">
        <authorList>
            <person name="Radwan O."/>
            <person name="Al-Naeli F.A."/>
            <person name="Rendon G.A."/>
            <person name="Fields C."/>
        </authorList>
    </citation>
    <scope>NUCLEOTIDE SEQUENCE [LARGE SCALE GENOMIC DNA]</scope>
    <source>
        <strain evidence="8">CR-DP1</strain>
    </source>
</reference>
<accession>A0A0F4ZCB1</accession>
<feature type="compositionally biased region" description="Polar residues" evidence="5">
    <location>
        <begin position="260"/>
        <end position="273"/>
    </location>
</feature>
<dbReference type="OrthoDB" id="18453at2759"/>
<keyword evidence="3 6" id="KW-1133">Transmembrane helix</keyword>
<dbReference type="CDD" id="cd13952">
    <property type="entry name" value="7tm_classB"/>
    <property type="match status" value="1"/>
</dbReference>
<dbReference type="Pfam" id="PF05462">
    <property type="entry name" value="Dicty_CAR"/>
    <property type="match status" value="1"/>
</dbReference>
<proteinExistence type="predicted"/>
<keyword evidence="4 6" id="KW-0472">Membrane</keyword>
<feature type="transmembrane region" description="Helical" evidence="6">
    <location>
        <begin position="52"/>
        <end position="70"/>
    </location>
</feature>
<dbReference type="InterPro" id="IPR017981">
    <property type="entry name" value="GPCR_2-like_7TM"/>
</dbReference>
<dbReference type="PANTHER" id="PTHR23112:SF22">
    <property type="entry name" value="G-PROTEIN COUPLED RECEPTOR"/>
    <property type="match status" value="1"/>
</dbReference>
<evidence type="ECO:0000256" key="3">
    <source>
        <dbReference type="ARBA" id="ARBA00022989"/>
    </source>
</evidence>
<evidence type="ECO:0000256" key="5">
    <source>
        <dbReference type="SAM" id="MobiDB-lite"/>
    </source>
</evidence>
<feature type="transmembrane region" description="Helical" evidence="6">
    <location>
        <begin position="169"/>
        <end position="191"/>
    </location>
</feature>
<feature type="domain" description="G-protein coupled receptors family 2 profile 2" evidence="7">
    <location>
        <begin position="17"/>
        <end position="202"/>
    </location>
</feature>
<keyword evidence="2 6" id="KW-0812">Transmembrane</keyword>
<evidence type="ECO:0000313" key="8">
    <source>
        <dbReference type="EMBL" id="KKA27875.1"/>
    </source>
</evidence>
<protein>
    <recommendedName>
        <fullName evidence="7">G-protein coupled receptors family 2 profile 2 domain-containing protein</fullName>
    </recommendedName>
</protein>